<dbReference type="GO" id="GO:0016798">
    <property type="term" value="F:hydrolase activity, acting on glycosyl bonds"/>
    <property type="evidence" value="ECO:0007669"/>
    <property type="project" value="UniProtKB-KW"/>
</dbReference>
<dbReference type="InterPro" id="IPR004843">
    <property type="entry name" value="Calcineurin-like_PHP"/>
</dbReference>
<dbReference type="PANTHER" id="PTHR10340">
    <property type="entry name" value="SPHINGOMYELIN PHOSPHODIESTERASE"/>
    <property type="match status" value="1"/>
</dbReference>
<dbReference type="InterPro" id="IPR011160">
    <property type="entry name" value="Sphingomy_PDE"/>
</dbReference>
<accession>A0A834VHS5</accession>
<feature type="chain" id="PRO_5038259601" description="Sphingomyelin phosphodiesterase" evidence="9">
    <location>
        <begin position="28"/>
        <end position="616"/>
    </location>
</feature>
<proteinExistence type="inferred from homology"/>
<dbReference type="EC" id="3.1.4.12" evidence="6"/>
<evidence type="ECO:0000313" key="11">
    <source>
        <dbReference type="EMBL" id="KAF7496500.1"/>
    </source>
</evidence>
<reference evidence="12" key="3">
    <citation type="submission" date="2022-06" db="UniProtKB">
        <authorList>
            <consortium name="EnsemblMetazoa"/>
        </authorList>
    </citation>
    <scope>IDENTIFICATION</scope>
</reference>
<feature type="signal peptide" evidence="9">
    <location>
        <begin position="1"/>
        <end position="27"/>
    </location>
</feature>
<feature type="binding site" evidence="7">
    <location>
        <position position="206"/>
    </location>
    <ligand>
        <name>Zn(2+)</name>
        <dbReference type="ChEBI" id="CHEBI:29105"/>
        <label>1</label>
    </ligand>
</feature>
<evidence type="ECO:0000256" key="1">
    <source>
        <dbReference type="ARBA" id="ARBA00008234"/>
    </source>
</evidence>
<dbReference type="Gene3D" id="3.60.21.10">
    <property type="match status" value="1"/>
</dbReference>
<dbReference type="GO" id="GO:0004767">
    <property type="term" value="F:sphingomyelin phosphodiesterase activity"/>
    <property type="evidence" value="ECO:0007669"/>
    <property type="project" value="UniProtKB-UniRule"/>
</dbReference>
<feature type="binding site" evidence="7">
    <location>
        <position position="461"/>
    </location>
    <ligand>
        <name>Zn(2+)</name>
        <dbReference type="ChEBI" id="CHEBI:29105"/>
        <label>1</label>
    </ligand>
</feature>
<dbReference type="AlphaFoldDB" id="A0A834VHS5"/>
<dbReference type="PROSITE" id="PS50015">
    <property type="entry name" value="SAP_B"/>
    <property type="match status" value="1"/>
</dbReference>
<evidence type="ECO:0000313" key="12">
    <source>
        <dbReference type="EnsemblMetazoa" id="KAF7496500.1"/>
    </source>
</evidence>
<dbReference type="PIRSF" id="PIRSF000948">
    <property type="entry name" value="Sphingomy_PDE"/>
    <property type="match status" value="1"/>
</dbReference>
<feature type="domain" description="Saposin B-type" evidence="10">
    <location>
        <begin position="80"/>
        <end position="163"/>
    </location>
</feature>
<feature type="binding site" evidence="7">
    <location>
        <position position="204"/>
    </location>
    <ligand>
        <name>Zn(2+)</name>
        <dbReference type="ChEBI" id="CHEBI:29105"/>
        <label>1</label>
    </ligand>
</feature>
<dbReference type="InterPro" id="IPR029052">
    <property type="entry name" value="Metallo-depent_PP-like"/>
</dbReference>
<dbReference type="GO" id="GO:0016020">
    <property type="term" value="C:membrane"/>
    <property type="evidence" value="ECO:0007669"/>
    <property type="project" value="GOC"/>
</dbReference>
<feature type="binding site" evidence="7">
    <location>
        <position position="278"/>
    </location>
    <ligand>
        <name>Zn(2+)</name>
        <dbReference type="ChEBI" id="CHEBI:29105"/>
        <label>1</label>
    </ligand>
</feature>
<dbReference type="PANTHER" id="PTHR10340:SF34">
    <property type="entry name" value="SPHINGOMYELIN PHOSPHODIESTERASE"/>
    <property type="match status" value="1"/>
</dbReference>
<comment type="cofactor">
    <cofactor evidence="7">
        <name>Zn(2+)</name>
        <dbReference type="ChEBI" id="CHEBI:29105"/>
    </cofactor>
    <text evidence="7">Binds 2 Zn(2+) ions per subunit.</text>
</comment>
<dbReference type="Proteomes" id="UP000070412">
    <property type="component" value="Unassembled WGS sequence"/>
</dbReference>
<evidence type="ECO:0000256" key="3">
    <source>
        <dbReference type="ARBA" id="ARBA00023157"/>
    </source>
</evidence>
<evidence type="ECO:0000256" key="9">
    <source>
        <dbReference type="SAM" id="SignalP"/>
    </source>
</evidence>
<evidence type="ECO:0000259" key="10">
    <source>
        <dbReference type="PROSITE" id="PS50015"/>
    </source>
</evidence>
<evidence type="ECO:0000256" key="5">
    <source>
        <dbReference type="ARBA" id="ARBA00047268"/>
    </source>
</evidence>
<feature type="disulfide bond" evidence="8">
    <location>
        <begin position="225"/>
        <end position="249"/>
    </location>
</feature>
<reference evidence="11" key="2">
    <citation type="submission" date="2020-01" db="EMBL/GenBank/DDBJ databases">
        <authorList>
            <person name="Korhonen P.K.K."/>
            <person name="Guangxu M.G."/>
            <person name="Wang T.W."/>
            <person name="Stroehlein A.J.S."/>
            <person name="Young N.D."/>
            <person name="Ang C.-S.A."/>
            <person name="Fernando D.W.F."/>
            <person name="Lu H.L."/>
            <person name="Taylor S.T."/>
            <person name="Ehtesham M.E.M."/>
            <person name="Najaraj S.H.N."/>
            <person name="Harsha G.H.G."/>
            <person name="Madugundu A.M."/>
            <person name="Renuse S.R."/>
            <person name="Holt D.H."/>
            <person name="Pandey A.P."/>
            <person name="Papenfuss A.P."/>
            <person name="Gasser R.B.G."/>
            <person name="Fischer K.F."/>
        </authorList>
    </citation>
    <scope>NUCLEOTIDE SEQUENCE</scope>
    <source>
        <strain evidence="11">SSS_KF_BRIS2020</strain>
    </source>
</reference>
<feature type="disulfide bond" evidence="8">
    <location>
        <begin position="219"/>
        <end position="224"/>
    </location>
</feature>
<dbReference type="InterPro" id="IPR041805">
    <property type="entry name" value="ASMase/PPN1_MPP"/>
</dbReference>
<keyword evidence="7" id="KW-0479">Metal-binding</keyword>
<evidence type="ECO:0000313" key="13">
    <source>
        <dbReference type="Proteomes" id="UP000070412"/>
    </source>
</evidence>
<comment type="catalytic activity">
    <reaction evidence="5">
        <text>a sphingomyelin + H2O = phosphocholine + an N-acylsphing-4-enine + H(+)</text>
        <dbReference type="Rhea" id="RHEA:19253"/>
        <dbReference type="ChEBI" id="CHEBI:15377"/>
        <dbReference type="ChEBI" id="CHEBI:15378"/>
        <dbReference type="ChEBI" id="CHEBI:17636"/>
        <dbReference type="ChEBI" id="CHEBI:52639"/>
        <dbReference type="ChEBI" id="CHEBI:295975"/>
        <dbReference type="EC" id="3.1.4.12"/>
    </reaction>
    <physiologicalReaction direction="left-to-right" evidence="5">
        <dbReference type="Rhea" id="RHEA:19254"/>
    </physiologicalReaction>
</comment>
<protein>
    <recommendedName>
        <fullName evidence="6">Sphingomyelin phosphodiesterase</fullName>
        <ecNumber evidence="6">3.1.4.12</ecNumber>
    </recommendedName>
</protein>
<dbReference type="EnsemblMetazoa" id="SSS_3277s_mrna">
    <property type="protein sequence ID" value="KAF7496500.1"/>
    <property type="gene ID" value="SSS_3277"/>
</dbReference>
<comment type="function">
    <text evidence="6">Converts sphingomyelin to ceramide.</text>
</comment>
<evidence type="ECO:0000256" key="7">
    <source>
        <dbReference type="PIRSR" id="PIRSR000948-1"/>
    </source>
</evidence>
<evidence type="ECO:0000256" key="2">
    <source>
        <dbReference type="ARBA" id="ARBA00022801"/>
    </source>
</evidence>
<organism evidence="11">
    <name type="scientific">Sarcoptes scabiei</name>
    <name type="common">Itch mite</name>
    <name type="synonym">Acarus scabiei</name>
    <dbReference type="NCBI Taxonomy" id="52283"/>
    <lineage>
        <taxon>Eukaryota</taxon>
        <taxon>Metazoa</taxon>
        <taxon>Ecdysozoa</taxon>
        <taxon>Arthropoda</taxon>
        <taxon>Chelicerata</taxon>
        <taxon>Arachnida</taxon>
        <taxon>Acari</taxon>
        <taxon>Acariformes</taxon>
        <taxon>Sarcoptiformes</taxon>
        <taxon>Astigmata</taxon>
        <taxon>Psoroptidia</taxon>
        <taxon>Sarcoptoidea</taxon>
        <taxon>Sarcoptidae</taxon>
        <taxon>Sarcoptinae</taxon>
        <taxon>Sarcoptes</taxon>
    </lineage>
</organism>
<dbReference type="GO" id="GO:0006685">
    <property type="term" value="P:sphingomyelin catabolic process"/>
    <property type="evidence" value="ECO:0007669"/>
    <property type="project" value="UniProtKB-UniRule"/>
</dbReference>
<feature type="binding site" evidence="7">
    <location>
        <position position="318"/>
    </location>
    <ligand>
        <name>Zn(2+)</name>
        <dbReference type="ChEBI" id="CHEBI:29105"/>
        <label>2</label>
    </ligand>
</feature>
<reference evidence="13" key="1">
    <citation type="journal article" date="2020" name="PLoS Negl. Trop. Dis.">
        <title>High-quality nuclear genome for Sarcoptes scabiei-A critical resource for a neglected parasite.</title>
        <authorList>
            <person name="Korhonen P.K."/>
            <person name="Gasser R.B."/>
            <person name="Ma G."/>
            <person name="Wang T."/>
            <person name="Stroehlein A.J."/>
            <person name="Young N.D."/>
            <person name="Ang C.S."/>
            <person name="Fernando D.D."/>
            <person name="Lu H.C."/>
            <person name="Taylor S."/>
            <person name="Reynolds S.L."/>
            <person name="Mofiz E."/>
            <person name="Najaraj S.H."/>
            <person name="Gowda H."/>
            <person name="Madugundu A."/>
            <person name="Renuse S."/>
            <person name="Holt D."/>
            <person name="Pandey A."/>
            <person name="Papenfuss A.T."/>
            <person name="Fischer K."/>
        </authorList>
    </citation>
    <scope>NUCLEOTIDE SEQUENCE [LARGE SCALE GENOMIC DNA]</scope>
</reference>
<comment type="similarity">
    <text evidence="1 6">Belongs to the acid sphingomyelinase family.</text>
</comment>
<keyword evidence="9" id="KW-0732">Signal</keyword>
<keyword evidence="4" id="KW-0325">Glycoprotein</keyword>
<dbReference type="Pfam" id="PF00149">
    <property type="entry name" value="Metallophos"/>
    <property type="match status" value="1"/>
</dbReference>
<dbReference type="InterPro" id="IPR008139">
    <property type="entry name" value="SaposinB_dom"/>
</dbReference>
<dbReference type="OrthoDB" id="6509770at2759"/>
<keyword evidence="7" id="KW-0862">Zinc</keyword>
<keyword evidence="3 8" id="KW-1015">Disulfide bond</keyword>
<dbReference type="SUPFAM" id="SSF56300">
    <property type="entry name" value="Metallo-dependent phosphatases"/>
    <property type="match status" value="1"/>
</dbReference>
<dbReference type="GO" id="GO:0005615">
    <property type="term" value="C:extracellular space"/>
    <property type="evidence" value="ECO:0007669"/>
    <property type="project" value="TreeGrafter"/>
</dbReference>
<keyword evidence="2 6" id="KW-0378">Hydrolase</keyword>
<gene>
    <name evidence="11" type="ORF">SSS_3277</name>
</gene>
<name>A0A834VHS5_SARSC</name>
<keyword evidence="13" id="KW-1185">Reference proteome</keyword>
<dbReference type="EMBL" id="WVUK01000005">
    <property type="protein sequence ID" value="KAF7496500.1"/>
    <property type="molecule type" value="Genomic_DNA"/>
</dbReference>
<feature type="disulfide bond" evidence="8">
    <location>
        <begin position="84"/>
        <end position="159"/>
    </location>
</feature>
<feature type="disulfide bond" evidence="8">
    <location>
        <begin position="87"/>
        <end position="151"/>
    </location>
</feature>
<evidence type="ECO:0000256" key="8">
    <source>
        <dbReference type="PIRSR" id="PIRSR000948-2"/>
    </source>
</evidence>
<evidence type="ECO:0000256" key="6">
    <source>
        <dbReference type="PIRNR" id="PIRNR000948"/>
    </source>
</evidence>
<feature type="binding site" evidence="7">
    <location>
        <position position="427"/>
    </location>
    <ligand>
        <name>Zn(2+)</name>
        <dbReference type="ChEBI" id="CHEBI:29105"/>
        <label>2</label>
    </ligand>
</feature>
<feature type="binding site" evidence="7">
    <location>
        <position position="278"/>
    </location>
    <ligand>
        <name>Zn(2+)</name>
        <dbReference type="ChEBI" id="CHEBI:29105"/>
        <label>2</label>
    </ligand>
</feature>
<sequence>MTFKLPCSCLLGSFILLLLVSKLPVRSKPLIALEDESLIETMLTGDSRENFRELYGQYYDVLAGIDISSYLSLLNGGRPNNQTCHGCDTVVKLAKTICHDTSTLGFVKQLICTKDLGPTISRRECEGFVERLGPSILYILNNTKVETDEICSVLLGFECSKFLARTYSKMTYWELKLPEKIKWKPIPIKEKRYQKMTKVLHLTDIHLDLFYEEGSNAKCNEPLCCRPLSYIVDNKSVPAGHWGQLDGDCDIPLNFLKASLQKIREDHPDIDLIFWTGDNVPHDIWNTSQQTVLEHNTMITKLMKEVFADVKVFPALGNHEAHPINMFPPREVWCKSDFSIEWLYKAAAELWSPWLTEENKKTLRKGGYYSTYIHPGWKVIVMNSNFGYTANFWRLYDPIDPDQQLAWLIEELSEAEQRGSYVTLLGHIPTSDLYDAWSHNFIRIFERFSHLITASYHGHAHTNEIGLIMDKNDDVVGVNFITGSLTTYSQLNPSYKIFELNAVGEPLNFQSYFLEMEIANQQPITVQDLKWRFEFDGKYAYGMTDMTTCSWRKFLHAAKRDLDLAYQYSEHYHRHSRLYPYNFNLTVEKVESLIDGIKKYSPFHHKNGLEQVFLVD</sequence>
<feature type="binding site" evidence="7">
    <location>
        <position position="459"/>
    </location>
    <ligand>
        <name>Zn(2+)</name>
        <dbReference type="ChEBI" id="CHEBI:29105"/>
        <label>2</label>
    </ligand>
</feature>
<keyword evidence="6" id="KW-0326">Glycosidase</keyword>
<dbReference type="CDD" id="cd00842">
    <property type="entry name" value="MPP_ASMase"/>
    <property type="match status" value="1"/>
</dbReference>
<dbReference type="GO" id="GO:0046872">
    <property type="term" value="F:metal ion binding"/>
    <property type="evidence" value="ECO:0007669"/>
    <property type="project" value="UniProtKB-KW"/>
</dbReference>
<evidence type="ECO:0000256" key="4">
    <source>
        <dbReference type="ARBA" id="ARBA00023180"/>
    </source>
</evidence>